<dbReference type="InterPro" id="IPR051257">
    <property type="entry name" value="Diverse_CBS-Domain"/>
</dbReference>
<dbReference type="SMART" id="SM00116">
    <property type="entry name" value="CBS"/>
    <property type="match status" value="2"/>
</dbReference>
<evidence type="ECO:0000259" key="3">
    <source>
        <dbReference type="PROSITE" id="PS51371"/>
    </source>
</evidence>
<dbReference type="PANTHER" id="PTHR43080">
    <property type="entry name" value="CBS DOMAIN-CONTAINING PROTEIN CBSX3, MITOCHONDRIAL"/>
    <property type="match status" value="1"/>
</dbReference>
<feature type="domain" description="CBS" evidence="3">
    <location>
        <begin position="84"/>
        <end position="140"/>
    </location>
</feature>
<evidence type="ECO:0000256" key="2">
    <source>
        <dbReference type="PROSITE-ProRule" id="PRU00703"/>
    </source>
</evidence>
<organism evidence="4">
    <name type="scientific">uncultured Alphaproteobacteria bacterium</name>
    <dbReference type="NCBI Taxonomy" id="91750"/>
    <lineage>
        <taxon>Bacteria</taxon>
        <taxon>Pseudomonadati</taxon>
        <taxon>Pseudomonadota</taxon>
        <taxon>Alphaproteobacteria</taxon>
        <taxon>environmental samples</taxon>
    </lineage>
</organism>
<evidence type="ECO:0000256" key="1">
    <source>
        <dbReference type="ARBA" id="ARBA00023122"/>
    </source>
</evidence>
<dbReference type="PROSITE" id="PS51371">
    <property type="entry name" value="CBS"/>
    <property type="match status" value="2"/>
</dbReference>
<dbReference type="InterPro" id="IPR000644">
    <property type="entry name" value="CBS_dom"/>
</dbReference>
<proteinExistence type="predicted"/>
<sequence>MAQGREAMPQRPVREILSRPEPVTATPETTVRRAAELMTEHACGSVVVVDAAGRVVGIFTERDLTRRVVAAGLDPDTTPLSAVMTPEPDTIAADAPVADAIRHMDECGYKHLPVLDGERLIGVVAPEDIPFAEIAQLADELDSRHRLAERMW</sequence>
<feature type="domain" description="CBS" evidence="3">
    <location>
        <begin position="17"/>
        <end position="75"/>
    </location>
</feature>
<reference evidence="4" key="1">
    <citation type="journal article" date="2005" name="Environ. Microbiol.">
        <title>Genetic and functional properties of uncultivated thermophilic crenarchaeotes from a subsurface gold mine as revealed by analysis of genome fragments.</title>
        <authorList>
            <person name="Nunoura T."/>
            <person name="Hirayama H."/>
            <person name="Takami H."/>
            <person name="Oida H."/>
            <person name="Nishi S."/>
            <person name="Shimamura S."/>
            <person name="Suzuki Y."/>
            <person name="Inagaki F."/>
            <person name="Takai K."/>
            <person name="Nealson K.H."/>
            <person name="Horikoshi K."/>
        </authorList>
    </citation>
    <scope>NUCLEOTIDE SEQUENCE</scope>
</reference>
<dbReference type="AlphaFoldDB" id="H5SK09"/>
<protein>
    <submittedName>
        <fullName evidence="4">Hypothetical conserved protein</fullName>
    </submittedName>
</protein>
<dbReference type="Pfam" id="PF00571">
    <property type="entry name" value="CBS"/>
    <property type="match status" value="2"/>
</dbReference>
<dbReference type="Gene3D" id="3.10.580.10">
    <property type="entry name" value="CBS-domain"/>
    <property type="match status" value="1"/>
</dbReference>
<gene>
    <name evidence="4" type="ORF">HGMM_F40A07C14</name>
</gene>
<keyword evidence="1 2" id="KW-0129">CBS domain</keyword>
<evidence type="ECO:0000313" key="4">
    <source>
        <dbReference type="EMBL" id="BAL56495.1"/>
    </source>
</evidence>
<name>H5SK09_9PROT</name>
<dbReference type="InterPro" id="IPR046342">
    <property type="entry name" value="CBS_dom_sf"/>
</dbReference>
<dbReference type="PANTHER" id="PTHR43080:SF2">
    <property type="entry name" value="CBS DOMAIN-CONTAINING PROTEIN"/>
    <property type="match status" value="1"/>
</dbReference>
<dbReference type="SUPFAM" id="SSF54631">
    <property type="entry name" value="CBS-domain pair"/>
    <property type="match status" value="1"/>
</dbReference>
<accession>H5SK09</accession>
<dbReference type="EMBL" id="AP011749">
    <property type="protein sequence ID" value="BAL56495.1"/>
    <property type="molecule type" value="Genomic_DNA"/>
</dbReference>
<reference evidence="4" key="2">
    <citation type="journal article" date="2012" name="PLoS ONE">
        <title>A Deeply Branching Thermophilic Bacterium with an Ancient Acetyl-CoA Pathway Dominates a Subsurface Ecosystem.</title>
        <authorList>
            <person name="Takami H."/>
            <person name="Noguchi H."/>
            <person name="Takaki Y."/>
            <person name="Uchiyama I."/>
            <person name="Toyoda A."/>
            <person name="Nishi S."/>
            <person name="Chee G.-J."/>
            <person name="Arai W."/>
            <person name="Nunoura T."/>
            <person name="Itoh T."/>
            <person name="Hattori M."/>
            <person name="Takai K."/>
        </authorList>
    </citation>
    <scope>NUCLEOTIDE SEQUENCE</scope>
</reference>